<comment type="pathway">
    <text evidence="2">Amino-acid biosynthesis; L-tryptophan biosynthesis; L-tryptophan from chorismate: step 4/5.</text>
</comment>
<evidence type="ECO:0000256" key="5">
    <source>
        <dbReference type="ARBA" id="ARBA00022793"/>
    </source>
</evidence>
<dbReference type="EMBL" id="LR026963">
    <property type="protein sequence ID" value="VBB68683.1"/>
    <property type="molecule type" value="Genomic_DNA"/>
</dbReference>
<dbReference type="FunFam" id="3.20.20.70:FF:000024">
    <property type="entry name" value="Indole-3-glycerol phosphate synthase"/>
    <property type="match status" value="1"/>
</dbReference>
<evidence type="ECO:0000313" key="10">
    <source>
        <dbReference type="EMBL" id="VBB68683.1"/>
    </source>
</evidence>
<evidence type="ECO:0000256" key="3">
    <source>
        <dbReference type="ARBA" id="ARBA00012362"/>
    </source>
</evidence>
<dbReference type="InterPro" id="IPR045186">
    <property type="entry name" value="Indole-3-glycerol_P_synth"/>
</dbReference>
<dbReference type="CDD" id="cd00331">
    <property type="entry name" value="IGPS"/>
    <property type="match status" value="1"/>
</dbReference>
<dbReference type="Pfam" id="PF00218">
    <property type="entry name" value="IGPS"/>
    <property type="match status" value="1"/>
</dbReference>
<dbReference type="InterPro" id="IPR001468">
    <property type="entry name" value="Indole-3-GlycerolPSynthase_CS"/>
</dbReference>
<dbReference type="GO" id="GO:0004640">
    <property type="term" value="F:phosphoribosylanthranilate isomerase activity"/>
    <property type="evidence" value="ECO:0007669"/>
    <property type="project" value="TreeGrafter"/>
</dbReference>
<dbReference type="Gene3D" id="3.20.20.70">
    <property type="entry name" value="Aldolase class I"/>
    <property type="match status" value="1"/>
</dbReference>
<dbReference type="PROSITE" id="PS00614">
    <property type="entry name" value="IGPS"/>
    <property type="match status" value="1"/>
</dbReference>
<dbReference type="InterPro" id="IPR011060">
    <property type="entry name" value="RibuloseP-bd_barrel"/>
</dbReference>
<keyword evidence="7" id="KW-0057">Aromatic amino acid biosynthesis</keyword>
<evidence type="ECO:0000256" key="7">
    <source>
        <dbReference type="ARBA" id="ARBA00023141"/>
    </source>
</evidence>
<evidence type="ECO:0000256" key="2">
    <source>
        <dbReference type="ARBA" id="ARBA00004696"/>
    </source>
</evidence>
<keyword evidence="4" id="KW-0028">Amino-acid biosynthesis</keyword>
<reference evidence="10" key="1">
    <citation type="submission" date="2018-10" db="EMBL/GenBank/DDBJ databases">
        <authorList>
            <person name="Gruber-Vodicka H."/>
            <person name="Jaeckle O."/>
        </authorList>
    </citation>
    <scope>NUCLEOTIDE SEQUENCE</scope>
</reference>
<name>A0A484H7G2_9ZZZZ</name>
<gene>
    <name evidence="10" type="ORF">RIEGSTA812A_PEG_156</name>
</gene>
<dbReference type="PANTHER" id="PTHR22854">
    <property type="entry name" value="TRYPTOPHAN BIOSYNTHESIS PROTEIN"/>
    <property type="match status" value="1"/>
</dbReference>
<dbReference type="SUPFAM" id="SSF51366">
    <property type="entry name" value="Ribulose-phoshate binding barrel"/>
    <property type="match status" value="1"/>
</dbReference>
<evidence type="ECO:0000256" key="4">
    <source>
        <dbReference type="ARBA" id="ARBA00022605"/>
    </source>
</evidence>
<dbReference type="AlphaFoldDB" id="A0A484H7G2"/>
<dbReference type="NCBIfam" id="NF001370">
    <property type="entry name" value="PRK00278.1-2"/>
    <property type="match status" value="1"/>
</dbReference>
<evidence type="ECO:0000256" key="1">
    <source>
        <dbReference type="ARBA" id="ARBA00001633"/>
    </source>
</evidence>
<accession>A0A484H7G2</accession>
<feature type="domain" description="Indole-3-glycerol phosphate synthase" evidence="9">
    <location>
        <begin position="5"/>
        <end position="260"/>
    </location>
</feature>
<dbReference type="EC" id="4.1.1.48" evidence="3"/>
<keyword evidence="8 10" id="KW-0456">Lyase</keyword>
<dbReference type="NCBIfam" id="NF001377">
    <property type="entry name" value="PRK00278.2-4"/>
    <property type="match status" value="1"/>
</dbReference>
<protein>
    <recommendedName>
        <fullName evidence="3">indole-3-glycerol-phosphate synthase</fullName>
        <ecNumber evidence="3">4.1.1.48</ecNumber>
    </recommendedName>
</protein>
<dbReference type="HAMAP" id="MF_00134_B">
    <property type="entry name" value="IGPS_B"/>
    <property type="match status" value="1"/>
</dbReference>
<proteinExistence type="inferred from homology"/>
<evidence type="ECO:0000259" key="9">
    <source>
        <dbReference type="Pfam" id="PF00218"/>
    </source>
</evidence>
<sequence length="273" mass="29577">MSDLLARICATKREHIATRRAAVSLSTLMRQAKMTAIPRGFAAALNRVVYTRGSALITEIKKASPSVGVIRTDFDPSALAKEYATGGAACLSVLTDGPYFQGDDAFVLQARTAVDLPILRKEFFLDPYQVVESRIIGADAILIILAAVSDSQAVELESAAGEFDLDVLVEVHNEKDLSRAMNLNSRLLGINNRNLMTMRVDITVSERLAALVPVDRVLVAESGLSQPADLARLARVGIRRFLIGESLMRSKNVSKATRALYNGNTKENNSTSA</sequence>
<dbReference type="UniPathway" id="UPA00035">
    <property type="reaction ID" value="UER00043"/>
</dbReference>
<dbReference type="GO" id="GO:0004425">
    <property type="term" value="F:indole-3-glycerol-phosphate synthase activity"/>
    <property type="evidence" value="ECO:0007669"/>
    <property type="project" value="UniProtKB-EC"/>
</dbReference>
<organism evidence="10">
    <name type="scientific">invertebrate metagenome</name>
    <dbReference type="NCBI Taxonomy" id="1711999"/>
    <lineage>
        <taxon>unclassified sequences</taxon>
        <taxon>metagenomes</taxon>
        <taxon>organismal metagenomes</taxon>
    </lineage>
</organism>
<dbReference type="PANTHER" id="PTHR22854:SF2">
    <property type="entry name" value="INDOLE-3-GLYCEROL-PHOSPHATE SYNTHASE"/>
    <property type="match status" value="1"/>
</dbReference>
<dbReference type="InterPro" id="IPR013785">
    <property type="entry name" value="Aldolase_TIM"/>
</dbReference>
<keyword evidence="6" id="KW-0822">Tryptophan biosynthesis</keyword>
<evidence type="ECO:0000256" key="8">
    <source>
        <dbReference type="ARBA" id="ARBA00023239"/>
    </source>
</evidence>
<dbReference type="GO" id="GO:0000162">
    <property type="term" value="P:L-tryptophan biosynthetic process"/>
    <property type="evidence" value="ECO:0007669"/>
    <property type="project" value="UniProtKB-UniPathway"/>
</dbReference>
<comment type="catalytic activity">
    <reaction evidence="1">
        <text>1-(2-carboxyphenylamino)-1-deoxy-D-ribulose 5-phosphate + H(+) = (1S,2R)-1-C-(indol-3-yl)glycerol 3-phosphate + CO2 + H2O</text>
        <dbReference type="Rhea" id="RHEA:23476"/>
        <dbReference type="ChEBI" id="CHEBI:15377"/>
        <dbReference type="ChEBI" id="CHEBI:15378"/>
        <dbReference type="ChEBI" id="CHEBI:16526"/>
        <dbReference type="ChEBI" id="CHEBI:58613"/>
        <dbReference type="ChEBI" id="CHEBI:58866"/>
        <dbReference type="EC" id="4.1.1.48"/>
    </reaction>
</comment>
<evidence type="ECO:0000256" key="6">
    <source>
        <dbReference type="ARBA" id="ARBA00022822"/>
    </source>
</evidence>
<keyword evidence="5" id="KW-0210">Decarboxylase</keyword>
<dbReference type="InterPro" id="IPR013798">
    <property type="entry name" value="Indole-3-glycerol_P_synth_dom"/>
</dbReference>